<dbReference type="AlphaFoldDB" id="A0A2N7PQ31"/>
<dbReference type="Gene3D" id="3.60.150.10">
    <property type="entry name" value="Chorismate synthase AroC"/>
    <property type="match status" value="1"/>
</dbReference>
<keyword evidence="6 11" id="KW-0288">FMN</keyword>
<dbReference type="InterPro" id="IPR035904">
    <property type="entry name" value="Chorismate_synth_AroC_sf"/>
</dbReference>
<dbReference type="GO" id="GO:0005829">
    <property type="term" value="C:cytosol"/>
    <property type="evidence" value="ECO:0007669"/>
    <property type="project" value="TreeGrafter"/>
</dbReference>
<gene>
    <name evidence="11" type="primary">aroC</name>
    <name evidence="13" type="ORF">C0190_01095</name>
</gene>
<feature type="binding site" evidence="11">
    <location>
        <begin position="126"/>
        <end position="128"/>
    </location>
    <ligand>
        <name>FMN</name>
        <dbReference type="ChEBI" id="CHEBI:58210"/>
    </ligand>
</feature>
<accession>A0A2N7PQ31</accession>
<comment type="function">
    <text evidence="11">Catalyzes the anti-1,4-elimination of the C-3 phosphate and the C-6 proR hydrogen from 5-enolpyruvylshikimate-3-phosphate (EPSP) to yield chorismate, which is the branch point compound that serves as the starting substrate for the three terminal pathways of aromatic amino acid biosynthesis. This reaction introduces a second double bond into the aromatic ring system.</text>
</comment>
<evidence type="ECO:0000256" key="4">
    <source>
        <dbReference type="ARBA" id="ARBA00022605"/>
    </source>
</evidence>
<keyword evidence="9 11" id="KW-0057">Aromatic amino acid biosynthesis</keyword>
<dbReference type="SUPFAM" id="SSF103263">
    <property type="entry name" value="Chorismate synthase, AroC"/>
    <property type="match status" value="1"/>
</dbReference>
<keyword evidence="4 11" id="KW-0028">Amino-acid biosynthesis</keyword>
<evidence type="ECO:0000256" key="5">
    <source>
        <dbReference type="ARBA" id="ARBA00022630"/>
    </source>
</evidence>
<dbReference type="NCBIfam" id="TIGR00033">
    <property type="entry name" value="aroC"/>
    <property type="match status" value="1"/>
</dbReference>
<dbReference type="Pfam" id="PF01264">
    <property type="entry name" value="Chorismate_synt"/>
    <property type="match status" value="1"/>
</dbReference>
<name>A0A2N7PQ31_9BACT</name>
<keyword evidence="5 11" id="KW-0285">Flavoprotein</keyword>
<evidence type="ECO:0000256" key="2">
    <source>
        <dbReference type="ARBA" id="ARBA00008014"/>
    </source>
</evidence>
<proteinExistence type="inferred from homology"/>
<feature type="binding site" evidence="11">
    <location>
        <position position="278"/>
    </location>
    <ligand>
        <name>FMN</name>
        <dbReference type="ChEBI" id="CHEBI:58210"/>
    </ligand>
</feature>
<dbReference type="CDD" id="cd07304">
    <property type="entry name" value="Chorismate_synthase"/>
    <property type="match status" value="1"/>
</dbReference>
<dbReference type="UniPathway" id="UPA00053">
    <property type="reaction ID" value="UER00090"/>
</dbReference>
<comment type="similarity">
    <text evidence="2 11 12">Belongs to the chorismate synthase family.</text>
</comment>
<evidence type="ECO:0000313" key="14">
    <source>
        <dbReference type="Proteomes" id="UP000235460"/>
    </source>
</evidence>
<evidence type="ECO:0000256" key="10">
    <source>
        <dbReference type="ARBA" id="ARBA00023239"/>
    </source>
</evidence>
<evidence type="ECO:0000256" key="9">
    <source>
        <dbReference type="ARBA" id="ARBA00023141"/>
    </source>
</evidence>
<keyword evidence="10 11" id="KW-0456">Lyase</keyword>
<evidence type="ECO:0000256" key="8">
    <source>
        <dbReference type="ARBA" id="ARBA00022857"/>
    </source>
</evidence>
<comment type="pathway">
    <text evidence="1 11 12">Metabolic intermediate biosynthesis; chorismate biosynthesis; chorismate from D-erythrose 4-phosphate and phosphoenolpyruvate: step 7/7.</text>
</comment>
<dbReference type="EMBL" id="PNIK01000015">
    <property type="protein sequence ID" value="PMP68749.1"/>
    <property type="molecule type" value="Genomic_DNA"/>
</dbReference>
<dbReference type="EC" id="4.2.3.5" evidence="3 11"/>
<feature type="binding site" evidence="11">
    <location>
        <position position="319"/>
    </location>
    <ligand>
        <name>FMN</name>
        <dbReference type="ChEBI" id="CHEBI:58210"/>
    </ligand>
</feature>
<dbReference type="GO" id="GO:0010181">
    <property type="term" value="F:FMN binding"/>
    <property type="evidence" value="ECO:0007669"/>
    <property type="project" value="TreeGrafter"/>
</dbReference>
<comment type="caution">
    <text evidence="11">Lacks conserved residue(s) required for the propagation of feature annotation.</text>
</comment>
<dbReference type="GO" id="GO:0004107">
    <property type="term" value="F:chorismate synthase activity"/>
    <property type="evidence" value="ECO:0007669"/>
    <property type="project" value="UniProtKB-UniRule"/>
</dbReference>
<comment type="cofactor">
    <cofactor evidence="11 12">
        <name>FMNH2</name>
        <dbReference type="ChEBI" id="CHEBI:57618"/>
    </cofactor>
    <text evidence="11 12">Reduced FMN (FMNH(2)).</text>
</comment>
<dbReference type="GO" id="GO:0008652">
    <property type="term" value="P:amino acid biosynthetic process"/>
    <property type="evidence" value="ECO:0007669"/>
    <property type="project" value="UniProtKB-KW"/>
</dbReference>
<dbReference type="PANTHER" id="PTHR21085">
    <property type="entry name" value="CHORISMATE SYNTHASE"/>
    <property type="match status" value="1"/>
</dbReference>
<protein>
    <recommendedName>
        <fullName evidence="3 11">Chorismate synthase</fullName>
        <shortName evidence="11">CS</shortName>
        <ecNumber evidence="3 11">4.2.3.5</ecNumber>
    </recommendedName>
    <alternativeName>
        <fullName evidence="11">5-enolpyruvylshikimate-3-phosphate phospholyase</fullName>
    </alternativeName>
</protein>
<keyword evidence="8 11" id="KW-0521">NADP</keyword>
<dbReference type="GO" id="GO:0009423">
    <property type="term" value="P:chorismate biosynthetic process"/>
    <property type="evidence" value="ECO:0007669"/>
    <property type="project" value="UniProtKB-UniRule"/>
</dbReference>
<dbReference type="Proteomes" id="UP000235460">
    <property type="component" value="Unassembled WGS sequence"/>
</dbReference>
<evidence type="ECO:0000256" key="3">
    <source>
        <dbReference type="ARBA" id="ARBA00013036"/>
    </source>
</evidence>
<evidence type="ECO:0000256" key="6">
    <source>
        <dbReference type="ARBA" id="ARBA00022643"/>
    </source>
</evidence>
<evidence type="ECO:0000256" key="12">
    <source>
        <dbReference type="RuleBase" id="RU000605"/>
    </source>
</evidence>
<dbReference type="PROSITE" id="PS00788">
    <property type="entry name" value="CHORISMATE_SYNTHASE_2"/>
    <property type="match status" value="1"/>
</dbReference>
<dbReference type="NCBIfam" id="NF003793">
    <property type="entry name" value="PRK05382.1"/>
    <property type="match status" value="1"/>
</dbReference>
<feature type="binding site" evidence="11">
    <location>
        <position position="48"/>
    </location>
    <ligand>
        <name>NADP(+)</name>
        <dbReference type="ChEBI" id="CHEBI:58349"/>
    </ligand>
</feature>
<sequence>MSGNTIGRLFRVTTFGESHGRALGAVIDGCPPGLSLTEEYIQKELEKRRPGKSLGQTPRKEKDKVEILSGVFQGYTIGTPIALLIYNVDVDSSTYEKIKDIFRPGHADFTYFIKYGGYRDYRGGGRSSGRETVARVAAGAVAKRILEEYGIEVIAYTIALGGIEAKERNLEAIYKNHLFCPDMKAYEKMCEKIEKTKEEGDSLGGIVEVLARGVPAGLGEPVFDKLSADLAKAICSIGAVKGIEMGAGFRVAYMKGSENNDPISPQGFLKNDAGGMLGGISSGQDIIMRVAVKPIPSIRKIQKTINEKKEEVEISVGGRHDISAIPRIVPVIEAMVRIVLADHLLRQLSNLAFQKRLKFPDFFKD</sequence>
<dbReference type="PROSITE" id="PS00787">
    <property type="entry name" value="CHORISMATE_SYNTHASE_1"/>
    <property type="match status" value="1"/>
</dbReference>
<dbReference type="PANTHER" id="PTHR21085:SF0">
    <property type="entry name" value="CHORISMATE SYNTHASE"/>
    <property type="match status" value="1"/>
</dbReference>
<evidence type="ECO:0000256" key="11">
    <source>
        <dbReference type="HAMAP-Rule" id="MF_00300"/>
    </source>
</evidence>
<dbReference type="InterPro" id="IPR000453">
    <property type="entry name" value="Chorismate_synth"/>
</dbReference>
<dbReference type="PIRSF" id="PIRSF001456">
    <property type="entry name" value="Chorismate_synth"/>
    <property type="match status" value="1"/>
</dbReference>
<comment type="catalytic activity">
    <reaction evidence="11 12">
        <text>5-O-(1-carboxyvinyl)-3-phosphoshikimate = chorismate + phosphate</text>
        <dbReference type="Rhea" id="RHEA:21020"/>
        <dbReference type="ChEBI" id="CHEBI:29748"/>
        <dbReference type="ChEBI" id="CHEBI:43474"/>
        <dbReference type="ChEBI" id="CHEBI:57701"/>
        <dbReference type="EC" id="4.2.3.5"/>
    </reaction>
</comment>
<comment type="subunit">
    <text evidence="11">Homotetramer.</text>
</comment>
<organism evidence="13 14">
    <name type="scientific">Thermodesulfobacterium geofontis</name>
    <dbReference type="NCBI Taxonomy" id="1295609"/>
    <lineage>
        <taxon>Bacteria</taxon>
        <taxon>Pseudomonadati</taxon>
        <taxon>Thermodesulfobacteriota</taxon>
        <taxon>Thermodesulfobacteria</taxon>
        <taxon>Thermodesulfobacteriales</taxon>
        <taxon>Thermodesulfobacteriaceae</taxon>
        <taxon>Thermodesulfobacterium</taxon>
    </lineage>
</organism>
<evidence type="ECO:0000256" key="1">
    <source>
        <dbReference type="ARBA" id="ARBA00005044"/>
    </source>
</evidence>
<comment type="caution">
    <text evidence="13">The sequence shown here is derived from an EMBL/GenBank/DDBJ whole genome shotgun (WGS) entry which is preliminary data.</text>
</comment>
<dbReference type="InterPro" id="IPR020541">
    <property type="entry name" value="Chorismate_synthase_CS"/>
</dbReference>
<reference evidence="13 14" key="1">
    <citation type="submission" date="2018-01" db="EMBL/GenBank/DDBJ databases">
        <title>Metagenomic assembled genomes from two thermal pools in the Uzon Caldera, Kamchatka, Russia.</title>
        <authorList>
            <person name="Wilkins L."/>
            <person name="Ettinger C."/>
        </authorList>
    </citation>
    <scope>NUCLEOTIDE SEQUENCE [LARGE SCALE GENOMIC DNA]</scope>
    <source>
        <strain evidence="13">ZAV-08</strain>
    </source>
</reference>
<dbReference type="GO" id="GO:0009073">
    <property type="term" value="P:aromatic amino acid family biosynthetic process"/>
    <property type="evidence" value="ECO:0007669"/>
    <property type="project" value="UniProtKB-KW"/>
</dbReference>
<dbReference type="HAMAP" id="MF_00300">
    <property type="entry name" value="Chorismate_synth"/>
    <property type="match status" value="1"/>
</dbReference>
<evidence type="ECO:0000313" key="13">
    <source>
        <dbReference type="EMBL" id="PMP68749.1"/>
    </source>
</evidence>
<keyword evidence="7 11" id="KW-0274">FAD</keyword>
<feature type="binding site" evidence="11">
    <location>
        <begin position="293"/>
        <end position="297"/>
    </location>
    <ligand>
        <name>FMN</name>
        <dbReference type="ChEBI" id="CHEBI:58210"/>
    </ligand>
</feature>
<evidence type="ECO:0000256" key="7">
    <source>
        <dbReference type="ARBA" id="ARBA00022827"/>
    </source>
</evidence>
<dbReference type="FunFam" id="3.60.150.10:FF:000002">
    <property type="entry name" value="Chorismate synthase"/>
    <property type="match status" value="1"/>
</dbReference>